<comment type="caution">
    <text evidence="1">The sequence shown here is derived from an EMBL/GenBank/DDBJ whole genome shotgun (WGS) entry which is preliminary data.</text>
</comment>
<dbReference type="Proteomes" id="UP000003213">
    <property type="component" value="Chromosome"/>
</dbReference>
<proteinExistence type="predicted"/>
<sequence length="180" mass="21235">MIDFWRWSYSNTMFNTLRGDFAEYIAATALLDHKSWPNYQTRKHGDLVDLWLDMDLQVEVKSAAYLQSWHVSRYSTIAFDIKAREGYDFELLQPIKIKKRHAHVYVFCLLHHKNIETVDPLNIDQWSFWVIRTQAINDMLGEKQTASLDDLKRCNAIESSYEDLRSHVDMEFSRIGTPVS</sequence>
<organism evidence="1 2">
    <name type="scientific">Pseudomonas lactis</name>
    <dbReference type="NCBI Taxonomy" id="1615674"/>
    <lineage>
        <taxon>Bacteria</taxon>
        <taxon>Pseudomonadati</taxon>
        <taxon>Pseudomonadota</taxon>
        <taxon>Gammaproteobacteria</taxon>
        <taxon>Pseudomonadales</taxon>
        <taxon>Pseudomonadaceae</taxon>
        <taxon>Pseudomonas</taxon>
    </lineage>
</organism>
<evidence type="ECO:0000313" key="2">
    <source>
        <dbReference type="Proteomes" id="UP000003213"/>
    </source>
</evidence>
<gene>
    <name evidence="1" type="ORF">PflSS101_0809</name>
</gene>
<evidence type="ECO:0008006" key="3">
    <source>
        <dbReference type="Google" id="ProtNLM"/>
    </source>
</evidence>
<reference evidence="1 2" key="1">
    <citation type="journal article" date="2012" name="PLoS Genet.">
        <title>Comparative Genomics of Plant-Associated Pseudomonas spp.: Insights into Diversity and Inheritance of Traits Involved in Multitrophic Interactions.</title>
        <authorList>
            <person name="Loper J.E."/>
            <person name="Hassan K.A."/>
            <person name="Mavrodi D.V."/>
            <person name="Davis E.W.II."/>
            <person name="Lim C.K."/>
            <person name="Shaffer B.T."/>
            <person name="Elbourne L.D."/>
            <person name="Stockwell V.O."/>
            <person name="Hartney S.L."/>
            <person name="Breakwell K."/>
            <person name="Henkels M.D."/>
            <person name="Tetu S.G."/>
            <person name="Rangel L.I."/>
            <person name="Kidarsa T.A."/>
            <person name="Wilson N.L."/>
            <person name="van de Mortel J.E."/>
            <person name="Song C."/>
            <person name="Blumhagen R."/>
            <person name="Radune D."/>
            <person name="Hostetler J.B."/>
            <person name="Brinkac L.M."/>
            <person name="Durkin A.S."/>
            <person name="Kluepfel D.A."/>
            <person name="Wechter W.P."/>
            <person name="Anderson A.J."/>
            <person name="Kim Y.C."/>
            <person name="Pierson L.S.III."/>
            <person name="Pierson E.A."/>
            <person name="Lindow S.E."/>
            <person name="Kobayashi D.Y."/>
            <person name="Raaijmakers J.M."/>
            <person name="Weller D.M."/>
            <person name="Thomashow L.S."/>
            <person name="Allen A.E."/>
            <person name="Paulsen I.T."/>
        </authorList>
    </citation>
    <scope>NUCLEOTIDE SEQUENCE [LARGE SCALE GENOMIC DNA]</scope>
    <source>
        <strain evidence="1 2">SS101</strain>
    </source>
</reference>
<accession>I4K8F5</accession>
<dbReference type="HOGENOM" id="CLU_105076_0_0_6"/>
<protein>
    <recommendedName>
        <fullName evidence="3">DUF4365 domain-containing protein</fullName>
    </recommendedName>
</protein>
<evidence type="ECO:0000313" key="1">
    <source>
        <dbReference type="EMBL" id="EIK60995.1"/>
    </source>
</evidence>
<dbReference type="AlphaFoldDB" id="I4K8F5"/>
<name>I4K8F5_9PSED</name>
<dbReference type="EMBL" id="AHPN01000001">
    <property type="protein sequence ID" value="EIK60995.1"/>
    <property type="molecule type" value="Genomic_DNA"/>
</dbReference>